<dbReference type="EMBL" id="AZDU01000009">
    <property type="protein sequence ID" value="KRL02824.1"/>
    <property type="molecule type" value="Genomic_DNA"/>
</dbReference>
<dbReference type="PATRIC" id="fig|1293597.4.peg.1997"/>
<proteinExistence type="predicted"/>
<dbReference type="Proteomes" id="UP000051074">
    <property type="component" value="Unassembled WGS sequence"/>
</dbReference>
<accession>K0NV56</accession>
<feature type="transmembrane region" description="Helical" evidence="1">
    <location>
        <begin position="133"/>
        <end position="151"/>
    </location>
</feature>
<keyword evidence="1" id="KW-1133">Transmembrane helix</keyword>
<evidence type="ECO:0000256" key="1">
    <source>
        <dbReference type="SAM" id="Phobius"/>
    </source>
</evidence>
<keyword evidence="1" id="KW-0812">Transmembrane</keyword>
<feature type="transmembrane region" description="Helical" evidence="1">
    <location>
        <begin position="51"/>
        <end position="70"/>
    </location>
</feature>
<dbReference type="RefSeq" id="WP_008463495.1">
    <property type="nucleotide sequence ID" value="NZ_AZDU01000009.1"/>
</dbReference>
<dbReference type="AlphaFoldDB" id="K0NV56"/>
<organism evidence="2 3">
    <name type="scientific">Lactobacillus equicursoris DSM 19284 = JCM 14600 = CIP 110162</name>
    <dbReference type="NCBI Taxonomy" id="1293597"/>
    <lineage>
        <taxon>Bacteria</taxon>
        <taxon>Bacillati</taxon>
        <taxon>Bacillota</taxon>
        <taxon>Bacilli</taxon>
        <taxon>Lactobacillales</taxon>
        <taxon>Lactobacillaceae</taxon>
        <taxon>Lactobacillus</taxon>
    </lineage>
</organism>
<feature type="transmembrane region" description="Helical" evidence="1">
    <location>
        <begin position="20"/>
        <end position="39"/>
    </location>
</feature>
<gene>
    <name evidence="2" type="ORF">FC20_GL001864</name>
</gene>
<name>K0NV56_9LACO</name>
<keyword evidence="1" id="KW-0472">Membrane</keyword>
<evidence type="ECO:0000313" key="2">
    <source>
        <dbReference type="EMBL" id="KRL02824.1"/>
    </source>
</evidence>
<protein>
    <submittedName>
        <fullName evidence="2">Uncharacterized protein</fullName>
    </submittedName>
</protein>
<comment type="caution">
    <text evidence="2">The sequence shown here is derived from an EMBL/GenBank/DDBJ whole genome shotgun (WGS) entry which is preliminary data.</text>
</comment>
<reference evidence="2 3" key="1">
    <citation type="journal article" date="2015" name="Genome Announc.">
        <title>Expanding the biotechnology potential of lactobacilli through comparative genomics of 213 strains and associated genera.</title>
        <authorList>
            <person name="Sun Z."/>
            <person name="Harris H.M."/>
            <person name="McCann A."/>
            <person name="Guo C."/>
            <person name="Argimon S."/>
            <person name="Zhang W."/>
            <person name="Yang X."/>
            <person name="Jeffery I.B."/>
            <person name="Cooney J.C."/>
            <person name="Kagawa T.F."/>
            <person name="Liu W."/>
            <person name="Song Y."/>
            <person name="Salvetti E."/>
            <person name="Wrobel A."/>
            <person name="Rasinkangas P."/>
            <person name="Parkhill J."/>
            <person name="Rea M.C."/>
            <person name="O'Sullivan O."/>
            <person name="Ritari J."/>
            <person name="Douillard F.P."/>
            <person name="Paul Ross R."/>
            <person name="Yang R."/>
            <person name="Briner A.E."/>
            <person name="Felis G.E."/>
            <person name="de Vos W.M."/>
            <person name="Barrangou R."/>
            <person name="Klaenhammer T.R."/>
            <person name="Caufield P.W."/>
            <person name="Cui Y."/>
            <person name="Zhang H."/>
            <person name="O'Toole P.W."/>
        </authorList>
    </citation>
    <scope>NUCLEOTIDE SEQUENCE [LARGE SCALE GENOMIC DNA]</scope>
    <source>
        <strain evidence="2 3">DSM 19284</strain>
    </source>
</reference>
<evidence type="ECO:0000313" key="3">
    <source>
        <dbReference type="Proteomes" id="UP000051074"/>
    </source>
</evidence>
<sequence>MKSKNLFQSVKDVLNGKIALSIFTFSTTFIAGFAAATVALGLKGGYHNSPIAEAIICGLILLFYGIYGTYKLYKLNKVKVKLTTNKFRERLWNILTGKGSLSIIAFSDSLFAGFAVGAIAFWNRSTGNYDPTIELAIIAIFSFGFSIEEFYKLNKK</sequence>
<feature type="transmembrane region" description="Helical" evidence="1">
    <location>
        <begin position="91"/>
        <end position="121"/>
    </location>
</feature>
<keyword evidence="3" id="KW-1185">Reference proteome</keyword>